<keyword evidence="3" id="KW-0597">Phosphoprotein</keyword>
<dbReference type="GO" id="GO:0007234">
    <property type="term" value="P:osmosensory signaling via phosphorelay pathway"/>
    <property type="evidence" value="ECO:0007669"/>
    <property type="project" value="TreeGrafter"/>
</dbReference>
<dbReference type="SMART" id="SM00091">
    <property type="entry name" value="PAS"/>
    <property type="match status" value="1"/>
</dbReference>
<dbReference type="InterPro" id="IPR035965">
    <property type="entry name" value="PAS-like_dom_sf"/>
</dbReference>
<reference evidence="12 13" key="1">
    <citation type="submission" date="2018-05" db="EMBL/GenBank/DDBJ databases">
        <title>Draft genome of Methanospirillum stamsii Pt1.</title>
        <authorList>
            <person name="Dueholm M.S."/>
            <person name="Nielsen P.H."/>
            <person name="Bakmann L.F."/>
            <person name="Otzen D.E."/>
        </authorList>
    </citation>
    <scope>NUCLEOTIDE SEQUENCE [LARGE SCALE GENOMIC DNA]</scope>
    <source>
        <strain evidence="12 13">Pt1</strain>
    </source>
</reference>
<keyword evidence="13" id="KW-1185">Reference proteome</keyword>
<accession>A0A2V2N3P9</accession>
<keyword evidence="8" id="KW-0812">Transmembrane</keyword>
<evidence type="ECO:0000256" key="4">
    <source>
        <dbReference type="ARBA" id="ARBA00022679"/>
    </source>
</evidence>
<dbReference type="EMBL" id="QGMZ01000015">
    <property type="protein sequence ID" value="PWR74784.1"/>
    <property type="molecule type" value="Genomic_DNA"/>
</dbReference>
<evidence type="ECO:0000256" key="3">
    <source>
        <dbReference type="ARBA" id="ARBA00022553"/>
    </source>
</evidence>
<evidence type="ECO:0000256" key="5">
    <source>
        <dbReference type="ARBA" id="ARBA00022777"/>
    </source>
</evidence>
<feature type="domain" description="Histidine kinase" evidence="9">
    <location>
        <begin position="504"/>
        <end position="697"/>
    </location>
</feature>
<dbReference type="Gene3D" id="3.30.565.10">
    <property type="entry name" value="Histidine kinase-like ATPase, C-terminal domain"/>
    <property type="match status" value="1"/>
</dbReference>
<keyword evidence="6 8" id="KW-0472">Membrane</keyword>
<protein>
    <recommendedName>
        <fullName evidence="2">histidine kinase</fullName>
        <ecNumber evidence="2">2.7.13.3</ecNumber>
    </recommendedName>
</protein>
<dbReference type="InterPro" id="IPR050351">
    <property type="entry name" value="BphY/WalK/GraS-like"/>
</dbReference>
<dbReference type="InterPro" id="IPR005467">
    <property type="entry name" value="His_kinase_dom"/>
</dbReference>
<dbReference type="Proteomes" id="UP000245934">
    <property type="component" value="Unassembled WGS sequence"/>
</dbReference>
<evidence type="ECO:0000256" key="7">
    <source>
        <dbReference type="SAM" id="Coils"/>
    </source>
</evidence>
<evidence type="ECO:0000256" key="2">
    <source>
        <dbReference type="ARBA" id="ARBA00012438"/>
    </source>
</evidence>
<keyword evidence="4" id="KW-0808">Transferase</keyword>
<keyword evidence="7" id="KW-0175">Coiled coil</keyword>
<dbReference type="InterPro" id="IPR000014">
    <property type="entry name" value="PAS"/>
</dbReference>
<dbReference type="PROSITE" id="PS50109">
    <property type="entry name" value="HIS_KIN"/>
    <property type="match status" value="1"/>
</dbReference>
<evidence type="ECO:0000313" key="12">
    <source>
        <dbReference type="EMBL" id="PWR74784.1"/>
    </source>
</evidence>
<evidence type="ECO:0000259" key="11">
    <source>
        <dbReference type="PROSITE" id="PS50885"/>
    </source>
</evidence>
<feature type="domain" description="HAMP" evidence="11">
    <location>
        <begin position="298"/>
        <end position="351"/>
    </location>
</feature>
<comment type="caution">
    <text evidence="12">The sequence shown here is derived from an EMBL/GenBank/DDBJ whole genome shotgun (WGS) entry which is preliminary data.</text>
</comment>
<dbReference type="Pfam" id="PF02518">
    <property type="entry name" value="HATPase_c"/>
    <property type="match status" value="1"/>
</dbReference>
<evidence type="ECO:0000256" key="1">
    <source>
        <dbReference type="ARBA" id="ARBA00000085"/>
    </source>
</evidence>
<dbReference type="RefSeq" id="WP_109940547.1">
    <property type="nucleotide sequence ID" value="NZ_CP176366.1"/>
</dbReference>
<dbReference type="InterPro" id="IPR007892">
    <property type="entry name" value="CHASE4"/>
</dbReference>
<dbReference type="SUPFAM" id="SSF55874">
    <property type="entry name" value="ATPase domain of HSP90 chaperone/DNA topoisomerase II/histidine kinase"/>
    <property type="match status" value="1"/>
</dbReference>
<dbReference type="SMART" id="SM00387">
    <property type="entry name" value="HATPase_c"/>
    <property type="match status" value="1"/>
</dbReference>
<evidence type="ECO:0000256" key="6">
    <source>
        <dbReference type="ARBA" id="ARBA00023136"/>
    </source>
</evidence>
<dbReference type="PANTHER" id="PTHR42878">
    <property type="entry name" value="TWO-COMPONENT HISTIDINE KINASE"/>
    <property type="match status" value="1"/>
</dbReference>
<dbReference type="GO" id="GO:0000156">
    <property type="term" value="F:phosphorelay response regulator activity"/>
    <property type="evidence" value="ECO:0007669"/>
    <property type="project" value="TreeGrafter"/>
</dbReference>
<dbReference type="PROSITE" id="PS50885">
    <property type="entry name" value="HAMP"/>
    <property type="match status" value="1"/>
</dbReference>
<feature type="coiled-coil region" evidence="7">
    <location>
        <begin position="339"/>
        <end position="366"/>
    </location>
</feature>
<dbReference type="Pfam" id="PF05228">
    <property type="entry name" value="CHASE4"/>
    <property type="match status" value="1"/>
</dbReference>
<keyword evidence="5" id="KW-0418">Kinase</keyword>
<dbReference type="AlphaFoldDB" id="A0A2V2N3P9"/>
<dbReference type="InterPro" id="IPR013767">
    <property type="entry name" value="PAS_fold"/>
</dbReference>
<dbReference type="InterPro" id="IPR003594">
    <property type="entry name" value="HATPase_dom"/>
</dbReference>
<dbReference type="InterPro" id="IPR003660">
    <property type="entry name" value="HAMP_dom"/>
</dbReference>
<dbReference type="GeneID" id="97610606"/>
<dbReference type="Pfam" id="PF00989">
    <property type="entry name" value="PAS"/>
    <property type="match status" value="1"/>
</dbReference>
<dbReference type="GO" id="GO:0030295">
    <property type="term" value="F:protein kinase activator activity"/>
    <property type="evidence" value="ECO:0007669"/>
    <property type="project" value="TreeGrafter"/>
</dbReference>
<organism evidence="12 13">
    <name type="scientific">Methanospirillum stamsii</name>
    <dbReference type="NCBI Taxonomy" id="1277351"/>
    <lineage>
        <taxon>Archaea</taxon>
        <taxon>Methanobacteriati</taxon>
        <taxon>Methanobacteriota</taxon>
        <taxon>Stenosarchaea group</taxon>
        <taxon>Methanomicrobia</taxon>
        <taxon>Methanomicrobiales</taxon>
        <taxon>Methanospirillaceae</taxon>
        <taxon>Methanospirillum</taxon>
    </lineage>
</organism>
<keyword evidence="8" id="KW-1133">Transmembrane helix</keyword>
<dbReference type="GO" id="GO:0016020">
    <property type="term" value="C:membrane"/>
    <property type="evidence" value="ECO:0007669"/>
    <property type="project" value="UniProtKB-SubCell"/>
</dbReference>
<evidence type="ECO:0000259" key="10">
    <source>
        <dbReference type="PROSITE" id="PS50112"/>
    </source>
</evidence>
<comment type="catalytic activity">
    <reaction evidence="1">
        <text>ATP + protein L-histidine = ADP + protein N-phospho-L-histidine.</text>
        <dbReference type="EC" id="2.7.13.3"/>
    </reaction>
</comment>
<dbReference type="Gene3D" id="6.10.340.10">
    <property type="match status" value="1"/>
</dbReference>
<feature type="transmembrane region" description="Helical" evidence="8">
    <location>
        <begin position="277"/>
        <end position="296"/>
    </location>
</feature>
<evidence type="ECO:0000259" key="9">
    <source>
        <dbReference type="PROSITE" id="PS50109"/>
    </source>
</evidence>
<dbReference type="Gene3D" id="3.30.450.20">
    <property type="entry name" value="PAS domain"/>
    <property type="match status" value="1"/>
</dbReference>
<evidence type="ECO:0000313" key="13">
    <source>
        <dbReference type="Proteomes" id="UP000245934"/>
    </source>
</evidence>
<dbReference type="NCBIfam" id="TIGR00229">
    <property type="entry name" value="sensory_box"/>
    <property type="match status" value="1"/>
</dbReference>
<gene>
    <name evidence="12" type="ORF">DLD82_07770</name>
</gene>
<dbReference type="PROSITE" id="PS50112">
    <property type="entry name" value="PAS"/>
    <property type="match status" value="1"/>
</dbReference>
<dbReference type="SUPFAM" id="SSF55785">
    <property type="entry name" value="PYP-like sensor domain (PAS domain)"/>
    <property type="match status" value="1"/>
</dbReference>
<dbReference type="EC" id="2.7.13.3" evidence="2"/>
<dbReference type="CDD" id="cd00130">
    <property type="entry name" value="PAS"/>
    <property type="match status" value="1"/>
</dbReference>
<evidence type="ECO:0000256" key="8">
    <source>
        <dbReference type="SAM" id="Phobius"/>
    </source>
</evidence>
<dbReference type="OrthoDB" id="342253at2157"/>
<dbReference type="GO" id="GO:0006355">
    <property type="term" value="P:regulation of DNA-templated transcription"/>
    <property type="evidence" value="ECO:0007669"/>
    <property type="project" value="InterPro"/>
</dbReference>
<name>A0A2V2N3P9_9EURY</name>
<sequence>MKLQKISIMIFISLLALFLFFVSSFFSTIILSSYQNLEEKYLENQLEEVVNKINDDFFSLSCTVSDWGYWNDTVDFVKGNNPDYIFDNLEEDTFDNLYLNLMVFINKDGEIIYSGSYDLQKKMMTEVPSLFTKNFDLQNPLMNITESGKKVQGFVLLPESPLMVVSQPIMYSDLSGDVEGIVIFGKYLNQQEIARLGILTKSNLTFYKTEDISLPRDMISDIRKNSNKGRGFIKPVNQEIISAYYSFQDIFGEDALILQVTRTRDIFHQGIDTTIKVIGIILIGGLLLGLTFIFMLNQKILKRISSIAFQVHEIGRAGSSSDLVKISGDDELSSLASEINRMLKTINQTQTKLRESEQQFRDLVESIPDYIIVYDENDEILYINPAAANVIGHDAESIIGKPVYQLVGHEYHEIIKARLDARQRGDIVPPYEIEIVTGEGITRTVIIKGRNVTYNNNPAIFLLLIDITERKEYETEREHYAQELLRYSTSLKQANRQVNLLSSITRHDILNEVNIGLLYLDILEMNCQDPIFKEKLQEIDSVIKSIQKQIEFTRIYEGLGIHEPIWQSLEKVVSHLHPPETITIHADTDDFVIFADQMFEKVFFNLLDNSIRHGEHVSDIHIYAREENDLLFIYFEDNGTGVPSDEKELIFKRGFGKNTGFGMFLVREILSLTGISIRETGTHNIGARFEIVVPKGAYRKEEK</sequence>
<feature type="domain" description="PAS" evidence="10">
    <location>
        <begin position="356"/>
        <end position="426"/>
    </location>
</feature>
<dbReference type="InterPro" id="IPR036890">
    <property type="entry name" value="HATPase_C_sf"/>
</dbReference>
<dbReference type="PANTHER" id="PTHR42878:SF13">
    <property type="entry name" value="HISTIDINE KINASE"/>
    <property type="match status" value="1"/>
</dbReference>
<proteinExistence type="predicted"/>
<dbReference type="GO" id="GO:0004673">
    <property type="term" value="F:protein histidine kinase activity"/>
    <property type="evidence" value="ECO:0007669"/>
    <property type="project" value="UniProtKB-EC"/>
</dbReference>